<dbReference type="STRING" id="537013.CLOSTMETH_00074"/>
<dbReference type="eggNOG" id="COG3842">
    <property type="taxonomic scope" value="Bacteria"/>
</dbReference>
<dbReference type="InterPro" id="IPR017871">
    <property type="entry name" value="ABC_transporter-like_CS"/>
</dbReference>
<feature type="region of interest" description="Disordered" evidence="5">
    <location>
        <begin position="257"/>
        <end position="276"/>
    </location>
</feature>
<reference evidence="7 8" key="1">
    <citation type="submission" date="2009-01" db="EMBL/GenBank/DDBJ databases">
        <authorList>
            <person name="Fulton L."/>
            <person name="Clifton S."/>
            <person name="Fulton B."/>
            <person name="Xu J."/>
            <person name="Minx P."/>
            <person name="Pepin K.H."/>
            <person name="Johnson M."/>
            <person name="Bhonagiri V."/>
            <person name="Nash W.E."/>
            <person name="Mardis E.R."/>
            <person name="Wilson R.K."/>
        </authorList>
    </citation>
    <scope>NUCLEOTIDE SEQUENCE [LARGE SCALE GENOMIC DNA]</scope>
    <source>
        <strain evidence="7 8">DSM 5476</strain>
    </source>
</reference>
<dbReference type="GO" id="GO:0016887">
    <property type="term" value="F:ATP hydrolysis activity"/>
    <property type="evidence" value="ECO:0007669"/>
    <property type="project" value="InterPro"/>
</dbReference>
<evidence type="ECO:0000256" key="4">
    <source>
        <dbReference type="ARBA" id="ARBA00066388"/>
    </source>
</evidence>
<keyword evidence="3 7" id="KW-0067">ATP-binding</keyword>
<dbReference type="SMART" id="SM00382">
    <property type="entry name" value="AAA"/>
    <property type="match status" value="1"/>
</dbReference>
<evidence type="ECO:0000256" key="2">
    <source>
        <dbReference type="ARBA" id="ARBA00022741"/>
    </source>
</evidence>
<gene>
    <name evidence="7" type="ORF">CLOSTMETH_00074</name>
</gene>
<dbReference type="GO" id="GO:0015418">
    <property type="term" value="F:ABC-type quaternary ammonium compound transporting activity"/>
    <property type="evidence" value="ECO:0007669"/>
    <property type="project" value="UniProtKB-EC"/>
</dbReference>
<evidence type="ECO:0000256" key="5">
    <source>
        <dbReference type="SAM" id="MobiDB-lite"/>
    </source>
</evidence>
<keyword evidence="1" id="KW-0813">Transport</keyword>
<reference evidence="7 8" key="2">
    <citation type="submission" date="2009-02" db="EMBL/GenBank/DDBJ databases">
        <title>Draft genome sequence of Clostridium methylpentosum (DSM 5476).</title>
        <authorList>
            <person name="Sudarsanam P."/>
            <person name="Ley R."/>
            <person name="Guruge J."/>
            <person name="Turnbaugh P.J."/>
            <person name="Mahowald M."/>
            <person name="Liep D."/>
            <person name="Gordon J."/>
        </authorList>
    </citation>
    <scope>NUCLEOTIDE SEQUENCE [LARGE SCALE GENOMIC DNA]</scope>
    <source>
        <strain evidence="7 8">DSM 5476</strain>
    </source>
</reference>
<dbReference type="SUPFAM" id="SSF52540">
    <property type="entry name" value="P-loop containing nucleoside triphosphate hydrolases"/>
    <property type="match status" value="1"/>
</dbReference>
<organism evidence="7 8">
    <name type="scientific">[Clostridium] methylpentosum DSM 5476</name>
    <dbReference type="NCBI Taxonomy" id="537013"/>
    <lineage>
        <taxon>Bacteria</taxon>
        <taxon>Bacillati</taxon>
        <taxon>Bacillota</taxon>
        <taxon>Clostridia</taxon>
        <taxon>Eubacteriales</taxon>
        <taxon>Oscillospiraceae</taxon>
        <taxon>Oscillospiraceae incertae sedis</taxon>
    </lineage>
</organism>
<dbReference type="GO" id="GO:0005524">
    <property type="term" value="F:ATP binding"/>
    <property type="evidence" value="ECO:0007669"/>
    <property type="project" value="UniProtKB-KW"/>
</dbReference>
<evidence type="ECO:0000256" key="3">
    <source>
        <dbReference type="ARBA" id="ARBA00022840"/>
    </source>
</evidence>
<evidence type="ECO:0000256" key="1">
    <source>
        <dbReference type="ARBA" id="ARBA00022448"/>
    </source>
</evidence>
<dbReference type="InterPro" id="IPR050093">
    <property type="entry name" value="ABC_SmlMolc_Importer"/>
</dbReference>
<dbReference type="PANTHER" id="PTHR42781">
    <property type="entry name" value="SPERMIDINE/PUTRESCINE IMPORT ATP-BINDING PROTEIN POTA"/>
    <property type="match status" value="1"/>
</dbReference>
<dbReference type="PROSITE" id="PS00211">
    <property type="entry name" value="ABC_TRANSPORTER_1"/>
    <property type="match status" value="1"/>
</dbReference>
<comment type="caution">
    <text evidence="7">The sequence shown here is derived from an EMBL/GenBank/DDBJ whole genome shotgun (WGS) entry which is preliminary data.</text>
</comment>
<sequence>MDVLKMDMKLQIKNLVKQYGGKTILDSISFDVREGEFLSVLGPSGCGKTTLLRILIGISGQTSGTILKDGVDISNLDSSKRGMGIVFQNYALFPTMTVLGNVEYALKFKPEYKRNSREIAMQVIEQVGMLEHADKKIHKLSGGQQQRVAIARTLALKPDIILFDEPLSALDAANRLAMRAEIKRIQKQVNATILYITHDQEEAFTMSDRIMVMSEGSIEQLATPREIYNAPANAYVKSFVVDHLKTKLTDLLGCMQTSSGQPDAAPKSNAQSEKTV</sequence>
<dbReference type="HOGENOM" id="CLU_000604_1_22_9"/>
<feature type="domain" description="ABC transporter" evidence="6">
    <location>
        <begin position="10"/>
        <end position="240"/>
    </location>
</feature>
<name>C0E8A2_9FIRM</name>
<dbReference type="InterPro" id="IPR027417">
    <property type="entry name" value="P-loop_NTPase"/>
</dbReference>
<dbReference type="Proteomes" id="UP000003340">
    <property type="component" value="Unassembled WGS sequence"/>
</dbReference>
<dbReference type="PANTHER" id="PTHR42781:SF4">
    <property type="entry name" value="SPERMIDINE_PUTRESCINE IMPORT ATP-BINDING PROTEIN POTA"/>
    <property type="match status" value="1"/>
</dbReference>
<dbReference type="EC" id="7.6.2.9" evidence="4"/>
<dbReference type="FunFam" id="3.40.50.300:FF:000425">
    <property type="entry name" value="Probable ABC transporter, ATP-binding subunit"/>
    <property type="match status" value="1"/>
</dbReference>
<accession>C0E8A2</accession>
<proteinExistence type="predicted"/>
<keyword evidence="2" id="KW-0547">Nucleotide-binding</keyword>
<dbReference type="InterPro" id="IPR003593">
    <property type="entry name" value="AAA+_ATPase"/>
</dbReference>
<evidence type="ECO:0000313" key="7">
    <source>
        <dbReference type="EMBL" id="EEG32336.1"/>
    </source>
</evidence>
<dbReference type="EMBL" id="ACEC01000002">
    <property type="protein sequence ID" value="EEG32336.1"/>
    <property type="molecule type" value="Genomic_DNA"/>
</dbReference>
<dbReference type="Pfam" id="PF00005">
    <property type="entry name" value="ABC_tran"/>
    <property type="match status" value="1"/>
</dbReference>
<dbReference type="Gene3D" id="3.40.50.300">
    <property type="entry name" value="P-loop containing nucleotide triphosphate hydrolases"/>
    <property type="match status" value="1"/>
</dbReference>
<evidence type="ECO:0000313" key="8">
    <source>
        <dbReference type="Proteomes" id="UP000003340"/>
    </source>
</evidence>
<keyword evidence="8" id="KW-1185">Reference proteome</keyword>
<evidence type="ECO:0000259" key="6">
    <source>
        <dbReference type="PROSITE" id="PS50893"/>
    </source>
</evidence>
<dbReference type="AlphaFoldDB" id="C0E8A2"/>
<dbReference type="InterPro" id="IPR003439">
    <property type="entry name" value="ABC_transporter-like_ATP-bd"/>
</dbReference>
<dbReference type="PROSITE" id="PS50893">
    <property type="entry name" value="ABC_TRANSPORTER_2"/>
    <property type="match status" value="1"/>
</dbReference>
<protein>
    <recommendedName>
        <fullName evidence="4">ABC-type quaternary amine transporter</fullName>
        <ecNumber evidence="4">7.6.2.9</ecNumber>
    </recommendedName>
</protein>